<dbReference type="PRINTS" id="PR00702">
    <property type="entry name" value="ACRIFLAVINRP"/>
</dbReference>
<dbReference type="AlphaFoldDB" id="A0A6B3LDI2"/>
<dbReference type="Gene3D" id="3.30.70.1320">
    <property type="entry name" value="Multidrug efflux transporter AcrB pore domain like"/>
    <property type="match status" value="1"/>
</dbReference>
<dbReference type="Gene3D" id="3.30.2090.10">
    <property type="entry name" value="Multidrug efflux transporter AcrB TolC docking domain, DN and DC subdomains"/>
    <property type="match status" value="2"/>
</dbReference>
<dbReference type="InterPro" id="IPR027463">
    <property type="entry name" value="AcrB_DN_DC_subdom"/>
</dbReference>
<evidence type="ECO:0000313" key="1">
    <source>
        <dbReference type="EMBL" id="QQL45743.1"/>
    </source>
</evidence>
<dbReference type="Gene3D" id="3.30.70.1440">
    <property type="entry name" value="Multidrug efflux transporter AcrB pore domain"/>
    <property type="match status" value="1"/>
</dbReference>
<sequence>MSAILRFCLENKLVVGIVAALFVFVGVLFAPFAWDEMKIARDPVPVDAIPDYGANQQIVFTQWEGRSPKDVDDQITYPLTVALMGLPHVETVRSYSYFGYSTIFVIFKDDADFYWSRSRLLEKLSSLPSGTLPQAVSPMLGPDATGLGQVFWYTLEGRTPDGKPAPGWDPQELRSIQDWTVRYALQGADDVAEVASVGGFVKEYQIDVDPDALRHFDVSIEQVFSAVRSSNIDVGARTIELNRVEYIVRGIGRIDNLDDVRSIVVAERDNIPVTVEQLASVELGPAMRRGALDKDGSPTVGGVVVSRFGANPMQVIDNVKDKIAEIAPSLPKKVLEDGTVSQVTIVPFYDRSSLIKQTLGTLEDALIHEVLITIIVVVVMVMHIRSSLLISSVLPLAVLGTFIAMKFAGVDANVVALSGIAIAIGTVVDVGIVLCENILSHVKTAPDDERRIDTVFRATKEVSGAVATAVATTVVSFLPVFSLAGAEGKLFKPLAYTKTFALVASIVVSLALIPPLFHLLLGKRRSSGSSRWRRRSGLALLGLALLMSPLIFEAMAWWMAALLAVLCWFNAVRDLLPERISRHGLLVTNLMLAAGVAVYLAGAWHPLGVDHGFGNVVFTLLVVGGTLALMIGFTKIYPTLLAFVLRWRVVFWVLCLVVLSMSLLVPLGARATLGFLPDRVLEGRIVSKVDEWFPGLSSEFMPKLDEGSFLLMPTTSAHASIGEAIEIISLQDAAISAIPEVETVVGKIGRVESALDPAPVSMVETVINYKPEFKEDADGRVMRFAWDKSTSEFVRDASGELVADPKGRPFRNWRDEIKSPDDIWEEIVHAAKVPGVTDAPKLQPIETRIVMLQSGMRAPIGMKVFGPDLESIEKAALQIEQILRSGEAAAINTAAVSADRVVGKPYIEIDIKAEAIQRYGLQKEAVQRTIEVAVGGRSVTTTIEGRERYPVRVRYPRERRGDFGALDKVLVATPSGAQIPLGQLATISYRRGPQMIKSEDTFLVGYVILDTNPGFSEIDAVNQAQALLDEKEESGEFVRPPGVTYVFTGNYENQVRFKENLVRILPVTLALIFLLIFIQFRKVWLTAVVFTGVAFALSGGFVMIWLYGQEWFLAGSWFGVDLRSLFQMQTINLSVAIWVGFLALFGIATDDGVLMSAYLEQRFNSDPPRDKDSVRRATIEAATRRIRPAMMTSATTVLALLPVLSSTGKGADIMVPMAIPTFGGMVFALITVFVVPTIYCTVKEKGVREIE</sequence>
<organism evidence="1 2">
    <name type="scientific">Sulfuriroseicoccus oceanibius</name>
    <dbReference type="NCBI Taxonomy" id="2707525"/>
    <lineage>
        <taxon>Bacteria</taxon>
        <taxon>Pseudomonadati</taxon>
        <taxon>Verrucomicrobiota</taxon>
        <taxon>Verrucomicrobiia</taxon>
        <taxon>Verrucomicrobiales</taxon>
        <taxon>Verrucomicrobiaceae</taxon>
        <taxon>Sulfuriroseicoccus</taxon>
    </lineage>
</organism>
<gene>
    <name evidence="1" type="ORF">G3M56_003910</name>
</gene>
<evidence type="ECO:0000313" key="2">
    <source>
        <dbReference type="Proteomes" id="UP000475117"/>
    </source>
</evidence>
<dbReference type="PANTHER" id="PTHR32063">
    <property type="match status" value="1"/>
</dbReference>
<dbReference type="Proteomes" id="UP000475117">
    <property type="component" value="Chromosome"/>
</dbReference>
<dbReference type="Gene3D" id="1.20.1640.10">
    <property type="entry name" value="Multidrug efflux transporter AcrB transmembrane domain"/>
    <property type="match status" value="3"/>
</dbReference>
<protein>
    <submittedName>
        <fullName evidence="1">Efflux RND transporter permease subunit</fullName>
    </submittedName>
</protein>
<proteinExistence type="predicted"/>
<dbReference type="KEGG" id="soa:G3M56_003910"/>
<keyword evidence="2" id="KW-1185">Reference proteome</keyword>
<name>A0A6B3LDI2_9BACT</name>
<dbReference type="GO" id="GO:0042910">
    <property type="term" value="F:xenobiotic transmembrane transporter activity"/>
    <property type="evidence" value="ECO:0007669"/>
    <property type="project" value="TreeGrafter"/>
</dbReference>
<dbReference type="RefSeq" id="WP_164365463.1">
    <property type="nucleotide sequence ID" value="NZ_CP066776.1"/>
</dbReference>
<dbReference type="EMBL" id="CP066776">
    <property type="protein sequence ID" value="QQL45743.1"/>
    <property type="molecule type" value="Genomic_DNA"/>
</dbReference>
<accession>A0A6B3LDI2</accession>
<dbReference type="GO" id="GO:0005886">
    <property type="term" value="C:plasma membrane"/>
    <property type="evidence" value="ECO:0007669"/>
    <property type="project" value="TreeGrafter"/>
</dbReference>
<reference evidence="1 2" key="1">
    <citation type="submission" date="2020-12" db="EMBL/GenBank/DDBJ databases">
        <title>Sulforoseuscoccus oceanibium gen. nov., sp. nov., a representative of the phylum Verrucomicrobia with special cytoplasmic membrane, and proposal of Sulforoseuscoccusaceae fam. nov.</title>
        <authorList>
            <person name="Xi F."/>
        </authorList>
    </citation>
    <scope>NUCLEOTIDE SEQUENCE [LARGE SCALE GENOMIC DNA]</scope>
    <source>
        <strain evidence="1 2">T37</strain>
    </source>
</reference>
<dbReference type="SUPFAM" id="SSF82866">
    <property type="entry name" value="Multidrug efflux transporter AcrB transmembrane domain"/>
    <property type="match status" value="2"/>
</dbReference>
<dbReference type="InterPro" id="IPR001036">
    <property type="entry name" value="Acrflvin-R"/>
</dbReference>
<dbReference type="SUPFAM" id="SSF82693">
    <property type="entry name" value="Multidrug efflux transporter AcrB pore domain, PN1, PN2, PC1 and PC2 subdomains"/>
    <property type="match status" value="2"/>
</dbReference>
<dbReference type="PANTHER" id="PTHR32063:SF19">
    <property type="entry name" value="CATION EFFLUX SYSTEM PROTEIN CUSA"/>
    <property type="match status" value="1"/>
</dbReference>
<dbReference type="SUPFAM" id="SSF82714">
    <property type="entry name" value="Multidrug efflux transporter AcrB TolC docking domain, DN and DC subdomains"/>
    <property type="match status" value="2"/>
</dbReference>
<dbReference type="Gene3D" id="3.30.70.1430">
    <property type="entry name" value="Multidrug efflux transporter AcrB pore domain"/>
    <property type="match status" value="2"/>
</dbReference>
<dbReference type="Pfam" id="PF00873">
    <property type="entry name" value="ACR_tran"/>
    <property type="match status" value="3"/>
</dbReference>